<evidence type="ECO:0000259" key="8">
    <source>
        <dbReference type="PROSITE" id="PS50240"/>
    </source>
</evidence>
<keyword evidence="3 6" id="KW-0732">Signal</keyword>
<sequence length="273" mass="28548">MSGARPVLALLAALCLWAGGAVAQSSGLTRLTDRDDLFGWEAVGRVDIGRTGFCTGVLIAPDQVLTAAHCVFDRAGRPVSADTIRFRAGLRDGEVIAEAGVAGYVAAEGYDPRGGMSAANIRSDAALLRLATPVNSAVAAPFAIHDRPCDGAQVSVVSYGRDRDSAPSWQRRCNMLWRAEGIMAFDCDVIFGSSGAPVLAAHGVRPRILSLVSGGSGAEGERRAYGMDLADLVTRLKHDLRAATAGQATANPGFKRARAGENRRGTGAKFARP</sequence>
<dbReference type="Pfam" id="PF00089">
    <property type="entry name" value="Trypsin"/>
    <property type="match status" value="1"/>
</dbReference>
<name>A0ABV5HWE6_9RHOB</name>
<dbReference type="Gene3D" id="2.40.10.10">
    <property type="entry name" value="Trypsin-like serine proteases"/>
    <property type="match status" value="2"/>
</dbReference>
<evidence type="ECO:0000256" key="5">
    <source>
        <dbReference type="ARBA" id="ARBA00022825"/>
    </source>
</evidence>
<comment type="similarity">
    <text evidence="1 6">Belongs to the peptidase S1B family.</text>
</comment>
<comment type="caution">
    <text evidence="9">The sequence shown here is derived from an EMBL/GenBank/DDBJ whole genome shotgun (WGS) entry which is preliminary data.</text>
</comment>
<dbReference type="RefSeq" id="WP_377066763.1">
    <property type="nucleotide sequence ID" value="NZ_JBHMEC010000003.1"/>
</dbReference>
<proteinExistence type="inferred from homology"/>
<dbReference type="InterPro" id="IPR050966">
    <property type="entry name" value="Glutamyl_endopeptidase"/>
</dbReference>
<protein>
    <recommendedName>
        <fullName evidence="6">Serine protease</fullName>
        <ecNumber evidence="6">3.4.21.-</ecNumber>
    </recommendedName>
</protein>
<evidence type="ECO:0000313" key="10">
    <source>
        <dbReference type="Proteomes" id="UP001589670"/>
    </source>
</evidence>
<feature type="domain" description="Peptidase S1" evidence="8">
    <location>
        <begin position="17"/>
        <end position="273"/>
    </location>
</feature>
<dbReference type="PROSITE" id="PS50240">
    <property type="entry name" value="TRYPSIN_DOM"/>
    <property type="match status" value="1"/>
</dbReference>
<feature type="chain" id="PRO_5044956903" description="Serine protease" evidence="6">
    <location>
        <begin position="24"/>
        <end position="273"/>
    </location>
</feature>
<dbReference type="InterPro" id="IPR009003">
    <property type="entry name" value="Peptidase_S1_PA"/>
</dbReference>
<evidence type="ECO:0000256" key="6">
    <source>
        <dbReference type="RuleBase" id="RU004296"/>
    </source>
</evidence>
<dbReference type="SUPFAM" id="SSF50494">
    <property type="entry name" value="Trypsin-like serine proteases"/>
    <property type="match status" value="1"/>
</dbReference>
<gene>
    <name evidence="9" type="ORF">ACFFU4_02620</name>
</gene>
<evidence type="ECO:0000256" key="7">
    <source>
        <dbReference type="SAM" id="MobiDB-lite"/>
    </source>
</evidence>
<reference evidence="9 10" key="1">
    <citation type="submission" date="2024-09" db="EMBL/GenBank/DDBJ databases">
        <authorList>
            <person name="Sun Q."/>
            <person name="Mori K."/>
        </authorList>
    </citation>
    <scope>NUCLEOTIDE SEQUENCE [LARGE SCALE GENOMIC DNA]</scope>
    <source>
        <strain evidence="9 10">CECT 9424</strain>
    </source>
</reference>
<feature type="region of interest" description="Disordered" evidence="7">
    <location>
        <begin position="247"/>
        <end position="273"/>
    </location>
</feature>
<dbReference type="InterPro" id="IPR001254">
    <property type="entry name" value="Trypsin_dom"/>
</dbReference>
<keyword evidence="5 6" id="KW-0720">Serine protease</keyword>
<evidence type="ECO:0000256" key="2">
    <source>
        <dbReference type="ARBA" id="ARBA00022670"/>
    </source>
</evidence>
<evidence type="ECO:0000313" key="9">
    <source>
        <dbReference type="EMBL" id="MFB9148642.1"/>
    </source>
</evidence>
<dbReference type="Proteomes" id="UP001589670">
    <property type="component" value="Unassembled WGS sequence"/>
</dbReference>
<dbReference type="SMART" id="SM00020">
    <property type="entry name" value="Tryp_SPc"/>
    <property type="match status" value="1"/>
</dbReference>
<organism evidence="9 10">
    <name type="scientific">Roseovarius ramblicola</name>
    <dbReference type="NCBI Taxonomy" id="2022336"/>
    <lineage>
        <taxon>Bacteria</taxon>
        <taxon>Pseudomonadati</taxon>
        <taxon>Pseudomonadota</taxon>
        <taxon>Alphaproteobacteria</taxon>
        <taxon>Rhodobacterales</taxon>
        <taxon>Roseobacteraceae</taxon>
        <taxon>Roseovarius</taxon>
    </lineage>
</organism>
<dbReference type="PANTHER" id="PTHR15462:SF8">
    <property type="entry name" value="SERINE PROTEASE"/>
    <property type="match status" value="1"/>
</dbReference>
<dbReference type="InterPro" id="IPR008256">
    <property type="entry name" value="Peptidase_S1B"/>
</dbReference>
<dbReference type="InterPro" id="IPR043504">
    <property type="entry name" value="Peptidase_S1_PA_chymotrypsin"/>
</dbReference>
<evidence type="ECO:0000256" key="4">
    <source>
        <dbReference type="ARBA" id="ARBA00022801"/>
    </source>
</evidence>
<accession>A0ABV5HWE6</accession>
<dbReference type="GO" id="GO:0016787">
    <property type="term" value="F:hydrolase activity"/>
    <property type="evidence" value="ECO:0007669"/>
    <property type="project" value="UniProtKB-KW"/>
</dbReference>
<evidence type="ECO:0000256" key="1">
    <source>
        <dbReference type="ARBA" id="ARBA00008764"/>
    </source>
</evidence>
<keyword evidence="10" id="KW-1185">Reference proteome</keyword>
<dbReference type="PROSITE" id="PS00134">
    <property type="entry name" value="TRYPSIN_HIS"/>
    <property type="match status" value="1"/>
</dbReference>
<dbReference type="PRINTS" id="PR00839">
    <property type="entry name" value="V8PROTEASE"/>
</dbReference>
<dbReference type="EC" id="3.4.21.-" evidence="6"/>
<dbReference type="PANTHER" id="PTHR15462">
    <property type="entry name" value="SERINE PROTEASE"/>
    <property type="match status" value="1"/>
</dbReference>
<feature type="signal peptide" evidence="6">
    <location>
        <begin position="1"/>
        <end position="23"/>
    </location>
</feature>
<evidence type="ECO:0000256" key="3">
    <source>
        <dbReference type="ARBA" id="ARBA00022729"/>
    </source>
</evidence>
<keyword evidence="2 6" id="KW-0645">Protease</keyword>
<dbReference type="EMBL" id="JBHMEC010000003">
    <property type="protein sequence ID" value="MFB9148642.1"/>
    <property type="molecule type" value="Genomic_DNA"/>
</dbReference>
<keyword evidence="4 6" id="KW-0378">Hydrolase</keyword>
<dbReference type="InterPro" id="IPR018114">
    <property type="entry name" value="TRYPSIN_HIS"/>
</dbReference>